<feature type="compositionally biased region" description="Basic and acidic residues" evidence="2">
    <location>
        <begin position="487"/>
        <end position="512"/>
    </location>
</feature>
<name>A0ABN8QGA2_9CNID</name>
<evidence type="ECO:0000256" key="2">
    <source>
        <dbReference type="SAM" id="MobiDB-lite"/>
    </source>
</evidence>
<reference evidence="3 4" key="1">
    <citation type="submission" date="2022-05" db="EMBL/GenBank/DDBJ databases">
        <authorList>
            <consortium name="Genoscope - CEA"/>
            <person name="William W."/>
        </authorList>
    </citation>
    <scope>NUCLEOTIDE SEQUENCE [LARGE SCALE GENOMIC DNA]</scope>
</reference>
<dbReference type="Proteomes" id="UP001159427">
    <property type="component" value="Unassembled WGS sequence"/>
</dbReference>
<feature type="compositionally biased region" description="Basic and acidic residues" evidence="2">
    <location>
        <begin position="216"/>
        <end position="270"/>
    </location>
</feature>
<feature type="compositionally biased region" description="Basic and acidic residues" evidence="2">
    <location>
        <begin position="352"/>
        <end position="398"/>
    </location>
</feature>
<protein>
    <submittedName>
        <fullName evidence="3">Uncharacterized protein</fullName>
    </submittedName>
</protein>
<feature type="compositionally biased region" description="Acidic residues" evidence="2">
    <location>
        <begin position="399"/>
        <end position="420"/>
    </location>
</feature>
<feature type="region of interest" description="Disordered" evidence="2">
    <location>
        <begin position="75"/>
        <end position="127"/>
    </location>
</feature>
<feature type="compositionally biased region" description="Basic and acidic residues" evidence="2">
    <location>
        <begin position="421"/>
        <end position="432"/>
    </location>
</feature>
<evidence type="ECO:0000313" key="4">
    <source>
        <dbReference type="Proteomes" id="UP001159427"/>
    </source>
</evidence>
<feature type="compositionally biased region" description="Acidic residues" evidence="2">
    <location>
        <begin position="562"/>
        <end position="577"/>
    </location>
</feature>
<proteinExistence type="predicted"/>
<dbReference type="EMBL" id="CALNXI010001298">
    <property type="protein sequence ID" value="CAH3163855.1"/>
    <property type="molecule type" value="Genomic_DNA"/>
</dbReference>
<feature type="compositionally biased region" description="Acidic residues" evidence="2">
    <location>
        <begin position="273"/>
        <end position="297"/>
    </location>
</feature>
<organism evidence="3 4">
    <name type="scientific">Porites evermanni</name>
    <dbReference type="NCBI Taxonomy" id="104178"/>
    <lineage>
        <taxon>Eukaryota</taxon>
        <taxon>Metazoa</taxon>
        <taxon>Cnidaria</taxon>
        <taxon>Anthozoa</taxon>
        <taxon>Hexacorallia</taxon>
        <taxon>Scleractinia</taxon>
        <taxon>Fungiina</taxon>
        <taxon>Poritidae</taxon>
        <taxon>Porites</taxon>
    </lineage>
</organism>
<feature type="coiled-coil region" evidence="1">
    <location>
        <begin position="692"/>
        <end position="722"/>
    </location>
</feature>
<keyword evidence="4" id="KW-1185">Reference proteome</keyword>
<keyword evidence="1" id="KW-0175">Coiled coil</keyword>
<evidence type="ECO:0000313" key="3">
    <source>
        <dbReference type="EMBL" id="CAH3163855.1"/>
    </source>
</evidence>
<feature type="region of interest" description="Disordered" evidence="2">
    <location>
        <begin position="149"/>
        <end position="605"/>
    </location>
</feature>
<feature type="compositionally biased region" description="Basic and acidic residues" evidence="2">
    <location>
        <begin position="298"/>
        <end position="333"/>
    </location>
</feature>
<comment type="caution">
    <text evidence="3">The sequence shown here is derived from an EMBL/GenBank/DDBJ whole genome shotgun (WGS) entry which is preliminary data.</text>
</comment>
<feature type="compositionally biased region" description="Acidic residues" evidence="2">
    <location>
        <begin position="520"/>
        <end position="547"/>
    </location>
</feature>
<accession>A0ABN8QGA2</accession>
<feature type="compositionally biased region" description="Acidic residues" evidence="2">
    <location>
        <begin position="194"/>
        <end position="208"/>
    </location>
</feature>
<feature type="compositionally biased region" description="Polar residues" evidence="2">
    <location>
        <begin position="468"/>
        <end position="485"/>
    </location>
</feature>
<sequence>MLCLFMWSRELRIEVLKPSAQAGGIVQLKEKSKNMASSLYENIEDWELERLSGEFEGHYSDKVDPKEHSFEVTNENGEDFGNRNHCNGTNGIHQEANDREVNEETNDSNDEHEANEEGNEGEEGNISAPYYGRTLVAPEYMSFQIQDPAAAPHKEDNGVGVIGEEDCTVAGGTDDFGKGHGEEEETSHSFDQFTLEEGEGDSCEDGDGECGTSEEVNLRDEYHVDDSPRPARLEGDDGKGNKDDFKGIADLEGKNEQERDENELHYKEGTLSENDEVENVHEDEGDEQDGDEDGEQGGDEKENDKDNKGSTDLAPEKELETKENEVYREERPSKNGSSVEEFCKDSEEDGEHEINDAKTEETVEIKEQSEDDSIKRNIEDNEVDEKHDTDENKDHTEEETNNEDEESSQEEDESDEESEDDRFHHEYKITEDKDGEEDNEDKSVSAKDMATNRLTKLEHCDSLRVNVASPTRDITNVSSTESLNETDAGHAEGDDPDEQAEKLTEETEKEQEATINEPLEVNDEQQYDDDGEEIASEDDSGNSDDSVENVNEPGQDVRKEEDNGDDNEEDLNPDLEEGVAKNEGKAEEEEAFPVHRKPQGPEDEADLTGKVKELGRIFEGGGPVYCKGVKKDLDAADGSPVSVRKFKAIFETHQYSAAERNQEPGTQYIILRFDRDEKKNHPVLHVALSKIYEDFLRTLRVLRQEMDEINKATENLGKLSGDCNIQGDRYVQSLQFVAPPLSNA</sequence>
<gene>
    <name evidence="3" type="ORF">PEVE_00004704</name>
</gene>
<evidence type="ECO:0000256" key="1">
    <source>
        <dbReference type="SAM" id="Coils"/>
    </source>
</evidence>
<feature type="compositionally biased region" description="Acidic residues" evidence="2">
    <location>
        <begin position="103"/>
        <end position="123"/>
    </location>
</feature>